<dbReference type="InterPro" id="IPR012336">
    <property type="entry name" value="Thioredoxin-like_fold"/>
</dbReference>
<feature type="transmembrane region" description="Helical" evidence="1">
    <location>
        <begin position="60"/>
        <end position="81"/>
    </location>
</feature>
<evidence type="ECO:0000313" key="4">
    <source>
        <dbReference type="Proteomes" id="UP000269019"/>
    </source>
</evidence>
<dbReference type="Pfam" id="PF13462">
    <property type="entry name" value="Thioredoxin_4"/>
    <property type="match status" value="1"/>
</dbReference>
<name>A0A3G6J7H2_9CORY</name>
<keyword evidence="1" id="KW-0472">Membrane</keyword>
<dbReference type="OrthoDB" id="117402at2"/>
<evidence type="ECO:0000256" key="1">
    <source>
        <dbReference type="SAM" id="Phobius"/>
    </source>
</evidence>
<feature type="domain" description="Thioredoxin-like fold" evidence="2">
    <location>
        <begin position="122"/>
        <end position="272"/>
    </location>
</feature>
<keyword evidence="3" id="KW-0418">Kinase</keyword>
<keyword evidence="3" id="KW-0808">Transferase</keyword>
<dbReference type="EC" id="2.7.11.1" evidence="3"/>
<protein>
    <submittedName>
        <fullName evidence="3">Serine/threonine-protein kinase PknE</fullName>
        <ecNumber evidence="3">2.7.11.1</ecNumber>
    </submittedName>
</protein>
<dbReference type="InterPro" id="IPR036249">
    <property type="entry name" value="Thioredoxin-like_sf"/>
</dbReference>
<keyword evidence="1" id="KW-0812">Transmembrane</keyword>
<organism evidence="3 4">
    <name type="scientific">Corynebacterium choanae</name>
    <dbReference type="NCBI Taxonomy" id="1862358"/>
    <lineage>
        <taxon>Bacteria</taxon>
        <taxon>Bacillati</taxon>
        <taxon>Actinomycetota</taxon>
        <taxon>Actinomycetes</taxon>
        <taxon>Mycobacteriales</taxon>
        <taxon>Corynebacteriaceae</taxon>
        <taxon>Corynebacterium</taxon>
    </lineage>
</organism>
<dbReference type="SUPFAM" id="SSF52833">
    <property type="entry name" value="Thioredoxin-like"/>
    <property type="match status" value="1"/>
</dbReference>
<sequence>MSDRAAGLPGGLVSNQRTTRHHLLAGGTEVFQQTYRAILSRNENFSVASTVKKPNEKSNAFLYTLVAVLAIVGIVIGYIVINGKNAANEAITANAQSVGDVTVNAAGDTITLQAANPKADAREVSLYEDYSCPHCAELAEATDDSMLESIQDGDLIVHVHSLNFLDGDQWGNSSKAGAAAEAVAQQGDAELYWNYRKYLFDNQRSIYSAWDEAKFADLAKTLGASDATVAAITDDKLHSDYEAVATNNAEQLKSELGKISSPQVTINGKAVNIASEGAFADWPKDVVAGKYDS</sequence>
<evidence type="ECO:0000313" key="3">
    <source>
        <dbReference type="EMBL" id="AZA12858.1"/>
    </source>
</evidence>
<keyword evidence="4" id="KW-1185">Reference proteome</keyword>
<proteinExistence type="predicted"/>
<dbReference type="Gene3D" id="3.40.30.10">
    <property type="entry name" value="Glutaredoxin"/>
    <property type="match status" value="1"/>
</dbReference>
<dbReference type="KEGG" id="ccho:CCHOA_02195"/>
<dbReference type="Proteomes" id="UP000269019">
    <property type="component" value="Chromosome"/>
</dbReference>
<dbReference type="GO" id="GO:0004674">
    <property type="term" value="F:protein serine/threonine kinase activity"/>
    <property type="evidence" value="ECO:0007669"/>
    <property type="project" value="UniProtKB-EC"/>
</dbReference>
<reference evidence="3 4" key="1">
    <citation type="submission" date="2018-11" db="EMBL/GenBank/DDBJ databases">
        <authorList>
            <person name="Kleinhagauer T."/>
            <person name="Glaeser S.P."/>
            <person name="Spergser J."/>
            <person name="Ruckert C."/>
            <person name="Kaempfer P."/>
            <person name="Busse H.-J."/>
        </authorList>
    </citation>
    <scope>NUCLEOTIDE SEQUENCE [LARGE SCALE GENOMIC DNA]</scope>
    <source>
        <strain evidence="3 4">200CH</strain>
    </source>
</reference>
<evidence type="ECO:0000259" key="2">
    <source>
        <dbReference type="Pfam" id="PF13462"/>
    </source>
</evidence>
<keyword evidence="1" id="KW-1133">Transmembrane helix</keyword>
<gene>
    <name evidence="3" type="primary">pknE</name>
    <name evidence="3" type="ORF">CCHOA_02195</name>
</gene>
<dbReference type="EMBL" id="CP033896">
    <property type="protein sequence ID" value="AZA12858.1"/>
    <property type="molecule type" value="Genomic_DNA"/>
</dbReference>
<dbReference type="AlphaFoldDB" id="A0A3G6J7H2"/>
<accession>A0A3G6J7H2</accession>